<feature type="region of interest" description="Disordered" evidence="1">
    <location>
        <begin position="1"/>
        <end position="24"/>
    </location>
</feature>
<feature type="compositionally biased region" description="Polar residues" evidence="1">
    <location>
        <begin position="1"/>
        <end position="11"/>
    </location>
</feature>
<dbReference type="Proteomes" id="UP000195557">
    <property type="component" value="Unassembled WGS sequence"/>
</dbReference>
<name>A0A1Y5I953_OSTTA</name>
<evidence type="ECO:0000313" key="2">
    <source>
        <dbReference type="EMBL" id="OUS46120.1"/>
    </source>
</evidence>
<proteinExistence type="predicted"/>
<dbReference type="PANTHER" id="PTHR31152:SF1">
    <property type="entry name" value="PLAC8 FAMILY PROTEIN"/>
    <property type="match status" value="1"/>
</dbReference>
<dbReference type="PANTHER" id="PTHR31152">
    <property type="entry name" value="PLAC8 FAMILY PROTEIN"/>
    <property type="match status" value="1"/>
</dbReference>
<evidence type="ECO:0000256" key="1">
    <source>
        <dbReference type="SAM" id="MobiDB-lite"/>
    </source>
</evidence>
<protein>
    <recommendedName>
        <fullName evidence="3">PLAC8 family-domain-containing protein</fullName>
    </recommendedName>
</protein>
<accession>A0A1Y5I953</accession>
<feature type="region of interest" description="Disordered" evidence="1">
    <location>
        <begin position="192"/>
        <end position="270"/>
    </location>
</feature>
<sequence length="270" mass="29773">MYGQQPFPQQQRMERSMSQKKRDQAAARKEFNNDWQTGLCGAPCADPAYCCFALFCATCAAYEQRKLQMGSAWPSQYVCCNGGTCVSGRCGERSNPELCLCCEVCCCFPSAMATTRFMIQDEQRVMNTQCDNCLIGFMLITQQLAFCLRCLASVTNNQDIELLADAVDCLADLTYASVCACMLTQQNLQIKHRNSQQTQGRPGVMSAPTPPTMQPGRPSAPVVLTQGPPQPQPMTYVYTAPPRQAPPPRAPPARAQPHGQYTTGSTYYPE</sequence>
<organism evidence="2">
    <name type="scientific">Ostreococcus tauri</name>
    <name type="common">Marine green alga</name>
    <dbReference type="NCBI Taxonomy" id="70448"/>
    <lineage>
        <taxon>Eukaryota</taxon>
        <taxon>Viridiplantae</taxon>
        <taxon>Chlorophyta</taxon>
        <taxon>Mamiellophyceae</taxon>
        <taxon>Mamiellales</taxon>
        <taxon>Bathycoccaceae</taxon>
        <taxon>Ostreococcus</taxon>
    </lineage>
</organism>
<dbReference type="AlphaFoldDB" id="A0A1Y5I953"/>
<evidence type="ECO:0008006" key="3">
    <source>
        <dbReference type="Google" id="ProtNLM"/>
    </source>
</evidence>
<dbReference type="EMBL" id="KZ155784">
    <property type="protein sequence ID" value="OUS46120.1"/>
    <property type="molecule type" value="Genomic_DNA"/>
</dbReference>
<reference evidence="2" key="1">
    <citation type="submission" date="2017-04" db="EMBL/GenBank/DDBJ databases">
        <title>Population genomics of picophytoplankton unveils novel chromosome hypervariability.</title>
        <authorList>
            <consortium name="DOE Joint Genome Institute"/>
            <person name="Blanc-Mathieu R."/>
            <person name="Krasovec M."/>
            <person name="Hebrard M."/>
            <person name="Yau S."/>
            <person name="Desgranges E."/>
            <person name="Martin J."/>
            <person name="Schackwitz W."/>
            <person name="Kuo A."/>
            <person name="Salin G."/>
            <person name="Donnadieu C."/>
            <person name="Desdevises Y."/>
            <person name="Sanchez-Ferandin S."/>
            <person name="Moreau H."/>
            <person name="Rivals E."/>
            <person name="Grigoriev I.V."/>
            <person name="Grimsley N."/>
            <person name="Eyre-Walker A."/>
            <person name="Piganeau G."/>
        </authorList>
    </citation>
    <scope>NUCLEOTIDE SEQUENCE [LARGE SCALE GENOMIC DNA]</scope>
    <source>
        <strain evidence="2">RCC 1115</strain>
    </source>
</reference>
<dbReference type="eggNOG" id="ENOG502QW3V">
    <property type="taxonomic scope" value="Eukaryota"/>
</dbReference>
<feature type="compositionally biased region" description="Basic and acidic residues" evidence="1">
    <location>
        <begin position="12"/>
        <end position="24"/>
    </location>
</feature>
<feature type="compositionally biased region" description="Polar residues" evidence="1">
    <location>
        <begin position="259"/>
        <end position="270"/>
    </location>
</feature>
<gene>
    <name evidence="2" type="ORF">BE221DRAFT_74914</name>
</gene>